<name>A0A852WH45_9MICO</name>
<evidence type="ECO:0000313" key="5">
    <source>
        <dbReference type="EMBL" id="NYG08573.1"/>
    </source>
</evidence>
<feature type="domain" description="PPIase cyclophilin-type" evidence="4">
    <location>
        <begin position="121"/>
        <end position="273"/>
    </location>
</feature>
<dbReference type="InterPro" id="IPR029000">
    <property type="entry name" value="Cyclophilin-like_dom_sf"/>
</dbReference>
<evidence type="ECO:0000256" key="3">
    <source>
        <dbReference type="SAM" id="Phobius"/>
    </source>
</evidence>
<dbReference type="InterPro" id="IPR002130">
    <property type="entry name" value="Cyclophilin-type_PPIase_dom"/>
</dbReference>
<feature type="transmembrane region" description="Helical" evidence="3">
    <location>
        <begin position="34"/>
        <end position="51"/>
    </location>
</feature>
<protein>
    <submittedName>
        <fullName evidence="5">Peptidyl-prolyl cis-trans isomerase B (Cyclophilin B)</fullName>
        <ecNumber evidence="5">5.2.1.8</ecNumber>
    </submittedName>
</protein>
<keyword evidence="6" id="KW-1185">Reference proteome</keyword>
<accession>A0A852WH45</accession>
<sequence length="278" mass="28357">MTREQERAAARRRAMKVDAKRAQQQREAARNRQALGVVVATLVVVAGFVFLSTQLKNDTTPAAAPKGSSASATSAPSATTAAVAGCTPAPPVPTKITKVAKPNKATAAGKTFTAVVTTNCGDITLRLDGAKAPQTVASFVGLAKAGYFADSPCHRITKVAQPVPLFVLQCGDPMGGAGTGPGYSYGIENAPKDGKYPRGSLAMARTTDPNSNADQFFIVYRDTDLSSVPAGYSIFGTVTGGMDIVDKIAAAGVSGGATDGAPAAPISILKVAVTEKKA</sequence>
<feature type="region of interest" description="Disordered" evidence="2">
    <location>
        <begin position="1"/>
        <end position="29"/>
    </location>
</feature>
<dbReference type="Pfam" id="PF00160">
    <property type="entry name" value="Pro_isomerase"/>
    <property type="match status" value="1"/>
</dbReference>
<keyword evidence="3" id="KW-1133">Transmembrane helix</keyword>
<gene>
    <name evidence="5" type="ORF">BJ986_003060</name>
</gene>
<dbReference type="EC" id="5.2.1.8" evidence="5"/>
<reference evidence="5 6" key="1">
    <citation type="submission" date="2020-07" db="EMBL/GenBank/DDBJ databases">
        <title>Sequencing the genomes of 1000 actinobacteria strains.</title>
        <authorList>
            <person name="Klenk H.-P."/>
        </authorList>
    </citation>
    <scope>NUCLEOTIDE SEQUENCE [LARGE SCALE GENOMIC DNA]</scope>
    <source>
        <strain evidence="5 6">DSM 23987</strain>
    </source>
</reference>
<evidence type="ECO:0000256" key="2">
    <source>
        <dbReference type="SAM" id="MobiDB-lite"/>
    </source>
</evidence>
<dbReference type="PANTHER" id="PTHR45625:SF3">
    <property type="entry name" value="PEPTIDYL-PROLYL CIS-TRANS ISOMERASE B-RELATED"/>
    <property type="match status" value="1"/>
</dbReference>
<dbReference type="GO" id="GO:0003755">
    <property type="term" value="F:peptidyl-prolyl cis-trans isomerase activity"/>
    <property type="evidence" value="ECO:0007669"/>
    <property type="project" value="UniProtKB-EC"/>
</dbReference>
<dbReference type="SUPFAM" id="SSF50891">
    <property type="entry name" value="Cyclophilin-like"/>
    <property type="match status" value="1"/>
</dbReference>
<proteinExistence type="predicted"/>
<dbReference type="AlphaFoldDB" id="A0A852WH45"/>
<dbReference type="Proteomes" id="UP000573599">
    <property type="component" value="Unassembled WGS sequence"/>
</dbReference>
<keyword evidence="5" id="KW-0413">Isomerase</keyword>
<keyword evidence="3" id="KW-0812">Transmembrane</keyword>
<dbReference type="EMBL" id="JACCAB010000001">
    <property type="protein sequence ID" value="NYG08573.1"/>
    <property type="molecule type" value="Genomic_DNA"/>
</dbReference>
<dbReference type="RefSeq" id="WP_337795415.1">
    <property type="nucleotide sequence ID" value="NZ_JACCAB010000001.1"/>
</dbReference>
<feature type="compositionally biased region" description="Basic and acidic residues" evidence="2">
    <location>
        <begin position="1"/>
        <end position="21"/>
    </location>
</feature>
<comment type="caution">
    <text evidence="5">The sequence shown here is derived from an EMBL/GenBank/DDBJ whole genome shotgun (WGS) entry which is preliminary data.</text>
</comment>
<dbReference type="Gene3D" id="2.40.100.10">
    <property type="entry name" value="Cyclophilin-like"/>
    <property type="match status" value="1"/>
</dbReference>
<dbReference type="InterPro" id="IPR044666">
    <property type="entry name" value="Cyclophilin_A-like"/>
</dbReference>
<evidence type="ECO:0000256" key="1">
    <source>
        <dbReference type="ARBA" id="ARBA00002388"/>
    </source>
</evidence>
<comment type="function">
    <text evidence="1">PPIases accelerate the folding of proteins. It catalyzes the cis-trans isomerization of proline imidic peptide bonds in oligopeptides.</text>
</comment>
<evidence type="ECO:0000313" key="6">
    <source>
        <dbReference type="Proteomes" id="UP000573599"/>
    </source>
</evidence>
<keyword evidence="3" id="KW-0472">Membrane</keyword>
<dbReference type="PROSITE" id="PS50072">
    <property type="entry name" value="CSA_PPIASE_2"/>
    <property type="match status" value="1"/>
</dbReference>
<dbReference type="PANTHER" id="PTHR45625">
    <property type="entry name" value="PEPTIDYL-PROLYL CIS-TRANS ISOMERASE-RELATED"/>
    <property type="match status" value="1"/>
</dbReference>
<evidence type="ECO:0000259" key="4">
    <source>
        <dbReference type="PROSITE" id="PS50072"/>
    </source>
</evidence>
<organism evidence="5 6">
    <name type="scientific">Pedococcus badiiscoriae</name>
    <dbReference type="NCBI Taxonomy" id="642776"/>
    <lineage>
        <taxon>Bacteria</taxon>
        <taxon>Bacillati</taxon>
        <taxon>Actinomycetota</taxon>
        <taxon>Actinomycetes</taxon>
        <taxon>Micrococcales</taxon>
        <taxon>Intrasporangiaceae</taxon>
        <taxon>Pedococcus</taxon>
    </lineage>
</organism>